<dbReference type="RefSeq" id="XP_001744925.1">
    <property type="nucleotide sequence ID" value="XM_001744873.1"/>
</dbReference>
<gene>
    <name evidence="8" type="ORF">MONBRDRAFT_16322</name>
</gene>
<dbReference type="FunFam" id="3.40.50.720:FF:000087">
    <property type="entry name" value="alpha-aminoadipic semialdehyde synthase, mitochondrial"/>
    <property type="match status" value="1"/>
</dbReference>
<dbReference type="STRING" id="81824.A9UX56"/>
<comment type="similarity">
    <text evidence="5">In the C-terminal section; belongs to the saccharopine dehydrogenase family.</text>
</comment>
<dbReference type="SUPFAM" id="SSF51735">
    <property type="entry name" value="NAD(P)-binding Rossmann-fold domains"/>
    <property type="match status" value="1"/>
</dbReference>
<dbReference type="InterPro" id="IPR036291">
    <property type="entry name" value="NAD(P)-bd_dom_sf"/>
</dbReference>
<evidence type="ECO:0000256" key="4">
    <source>
        <dbReference type="ARBA" id="ARBA00023268"/>
    </source>
</evidence>
<evidence type="ECO:0000259" key="6">
    <source>
        <dbReference type="SMART" id="SM01002"/>
    </source>
</evidence>
<dbReference type="InterPro" id="IPR032095">
    <property type="entry name" value="Sacchrp_dh-like_C"/>
</dbReference>
<comment type="pathway">
    <text evidence="1">Amino-acid degradation; L-lysine degradation via saccharopine pathway; glutaryl-CoA from L-lysine: step 1/6.</text>
</comment>
<dbReference type="InterPro" id="IPR005097">
    <property type="entry name" value="Sacchrp_dh_NADP-bd"/>
</dbReference>
<dbReference type="InParanoid" id="A9UX56"/>
<sequence length="866" mass="96305">VIAVRRETKNRWERRAPLTPSHVRKLVRKGIQVLIQPSPMRSVHMWLYEAAGAIVTEDIASSNTILGVKEVPIHLLEPNKTYVCFSHTIKAQADNMPLLDAILEKNIRLIDYECIVNEEGRRVIGFGRFAGVAGMIDLIRGLGDRMLGLGASNPFLGGGYSDYYHSVAAARTALQLVGHTILVNGTPEAFGPVIFGFTGSGNVTKGALEIFEELPHEYIDVTDLKDVAKSGDRNLVYGVKLEREHLVELTSNPSAPFDKNHYENHPELYNARFHRDYAHYLTALVNCMYWEERFPRLITDEQALDLYRNPENRLLAIADISADPYGSISFTRECTKIDKPFLVHNPETDEQVYSWEADGLLLGSVDNLPAELPMESSQHFGDMLLPFVESLAMSDATKPFEQNTLHPWLERATIASNGRLTPSFEYISDLRREKEQQQAASNPIQVFSPKRVLLLGSGLVAGSFVDHLRGRLDGNLHLSVASADPKCPITDADCHHVDLASSAGTKKVGSLMADSDLVVSLLPATLHANVAKMCIDHQVDMLTTSYVSPEMESLHNQACSAGITILNECGLDPGIDHFLAVDMIDRLEQENLNITRFESWCGGLPAAHCVSQTDPLKYKFSWSPRGVLVAAGNAARYRWDNEVCQVKPGRLFEDVRPLRVGQFELEGVPNRDSLQYESLYGFDPDHIETAIRGTLRFPGFWMAIKSLAQAGLLSVDERAHPKDISEVQGAAAEMLKHLNISSDDFQGPTPLDRLANALWAKNQYQQEDQDMVVLQHIFEARNATQKKRLEAELILLGDKVPQGLSAMARTVGAPAALAAQYLLEKMPEVDTKGVMRPLDVKLARRFLHDLEGMGIRAREYTTVSSL</sequence>
<keyword evidence="4" id="KW-0511">Multifunctional enzyme</keyword>
<evidence type="ECO:0000256" key="1">
    <source>
        <dbReference type="ARBA" id="ARBA00004682"/>
    </source>
</evidence>
<dbReference type="eggNOG" id="KOG0172">
    <property type="taxonomic scope" value="Eukaryota"/>
</dbReference>
<reference evidence="8 9" key="1">
    <citation type="journal article" date="2008" name="Nature">
        <title>The genome of the choanoflagellate Monosiga brevicollis and the origin of metazoans.</title>
        <authorList>
            <consortium name="JGI Sequencing"/>
            <person name="King N."/>
            <person name="Westbrook M.J."/>
            <person name="Young S.L."/>
            <person name="Kuo A."/>
            <person name="Abedin M."/>
            <person name="Chapman J."/>
            <person name="Fairclough S."/>
            <person name="Hellsten U."/>
            <person name="Isogai Y."/>
            <person name="Letunic I."/>
            <person name="Marr M."/>
            <person name="Pincus D."/>
            <person name="Putnam N."/>
            <person name="Rokas A."/>
            <person name="Wright K.J."/>
            <person name="Zuzow R."/>
            <person name="Dirks W."/>
            <person name="Good M."/>
            <person name="Goodstein D."/>
            <person name="Lemons D."/>
            <person name="Li W."/>
            <person name="Lyons J.B."/>
            <person name="Morris A."/>
            <person name="Nichols S."/>
            <person name="Richter D.J."/>
            <person name="Salamov A."/>
            <person name="Bork P."/>
            <person name="Lim W.A."/>
            <person name="Manning G."/>
            <person name="Miller W.T."/>
            <person name="McGinnis W."/>
            <person name="Shapiro H."/>
            <person name="Tjian R."/>
            <person name="Grigoriev I.V."/>
            <person name="Rokhsar D."/>
        </authorList>
    </citation>
    <scope>NUCLEOTIDE SEQUENCE [LARGE SCALE GENOMIC DNA]</scope>
    <source>
        <strain evidence="9">MX1 / ATCC 50154</strain>
    </source>
</reference>
<dbReference type="EMBL" id="CH991548">
    <property type="protein sequence ID" value="EDQ90158.1"/>
    <property type="molecule type" value="Genomic_DNA"/>
</dbReference>
<dbReference type="Proteomes" id="UP000001357">
    <property type="component" value="Unassembled WGS sequence"/>
</dbReference>
<dbReference type="CDD" id="cd12189">
    <property type="entry name" value="LKR_SDH_like"/>
    <property type="match status" value="1"/>
</dbReference>
<evidence type="ECO:0000313" key="8">
    <source>
        <dbReference type="EMBL" id="EDQ90158.1"/>
    </source>
</evidence>
<proteinExistence type="inferred from homology"/>
<dbReference type="UniPathway" id="UPA00868">
    <property type="reaction ID" value="UER00835"/>
</dbReference>
<evidence type="ECO:0000313" key="9">
    <source>
        <dbReference type="Proteomes" id="UP000001357"/>
    </source>
</evidence>
<evidence type="ECO:0000259" key="7">
    <source>
        <dbReference type="SMART" id="SM01003"/>
    </source>
</evidence>
<dbReference type="GeneID" id="5890218"/>
<keyword evidence="9" id="KW-1185">Reference proteome</keyword>
<dbReference type="GO" id="GO:0004753">
    <property type="term" value="F:saccharopine dehydrogenase activity"/>
    <property type="evidence" value="ECO:0000318"/>
    <property type="project" value="GO_Central"/>
</dbReference>
<comment type="pathway">
    <text evidence="2">Amino-acid degradation; L-lysine degradation via saccharopine pathway; glutaryl-CoA from L-lysine: step 2/6.</text>
</comment>
<feature type="non-terminal residue" evidence="8">
    <location>
        <position position="1"/>
    </location>
</feature>
<dbReference type="Gene3D" id="1.10.1870.10">
    <property type="entry name" value="Domain 3, Saccharopine reductase"/>
    <property type="match status" value="1"/>
</dbReference>
<organism evidence="8 9">
    <name type="scientific">Monosiga brevicollis</name>
    <name type="common">Choanoflagellate</name>
    <dbReference type="NCBI Taxonomy" id="81824"/>
    <lineage>
        <taxon>Eukaryota</taxon>
        <taxon>Choanoflagellata</taxon>
        <taxon>Craspedida</taxon>
        <taxon>Salpingoecidae</taxon>
        <taxon>Monosiga</taxon>
    </lineage>
</organism>
<dbReference type="KEGG" id="mbr:MONBRDRAFT_16322"/>
<evidence type="ECO:0000256" key="5">
    <source>
        <dbReference type="ARBA" id="ARBA00025744"/>
    </source>
</evidence>
<keyword evidence="3" id="KW-0560">Oxidoreductase</keyword>
<dbReference type="SMART" id="SM01002">
    <property type="entry name" value="AlaDh_PNT_C"/>
    <property type="match status" value="1"/>
</dbReference>
<dbReference type="Pfam" id="PF05222">
    <property type="entry name" value="AlaDh_PNT_N"/>
    <property type="match status" value="1"/>
</dbReference>
<dbReference type="InterPro" id="IPR007886">
    <property type="entry name" value="AlaDH/PNT_N"/>
</dbReference>
<feature type="domain" description="Alanine dehydrogenase/pyridine nucleotide transhydrogenase NAD(H)-binding" evidence="6">
    <location>
        <begin position="179"/>
        <end position="364"/>
    </location>
</feature>
<dbReference type="PANTHER" id="PTHR11133">
    <property type="entry name" value="SACCHAROPINE DEHYDROGENASE"/>
    <property type="match status" value="1"/>
</dbReference>
<dbReference type="GO" id="GO:0033512">
    <property type="term" value="P:L-lysine catabolic process to acetyl-CoA via saccharopine"/>
    <property type="evidence" value="ECO:0007669"/>
    <property type="project" value="UniProtKB-UniPathway"/>
</dbReference>
<dbReference type="SMART" id="SM01003">
    <property type="entry name" value="AlaDh_PNT_N"/>
    <property type="match status" value="1"/>
</dbReference>
<dbReference type="InterPro" id="IPR051168">
    <property type="entry name" value="AASS"/>
</dbReference>
<dbReference type="InterPro" id="IPR007698">
    <property type="entry name" value="AlaDH/PNT_NAD(H)-bd"/>
</dbReference>
<feature type="domain" description="Alanine dehydrogenase/pyridine nucleotide transhydrogenase N-terminal" evidence="7">
    <location>
        <begin position="3"/>
        <end position="133"/>
    </location>
</feature>
<dbReference type="PANTHER" id="PTHR11133:SF22">
    <property type="entry name" value="ALPHA-AMINOADIPIC SEMIALDEHYDE SYNTHASE, MITOCHONDRIAL"/>
    <property type="match status" value="1"/>
</dbReference>
<dbReference type="FunCoup" id="A9UX56">
    <property type="interactions" value="887"/>
</dbReference>
<dbReference type="AlphaFoldDB" id="A9UX56"/>
<dbReference type="OMA" id="TPHVHDI"/>
<dbReference type="Gene3D" id="3.40.50.720">
    <property type="entry name" value="NAD(P)-binding Rossmann-like Domain"/>
    <property type="match status" value="4"/>
</dbReference>
<evidence type="ECO:0000256" key="3">
    <source>
        <dbReference type="ARBA" id="ARBA00023002"/>
    </source>
</evidence>
<dbReference type="Pfam" id="PF03435">
    <property type="entry name" value="Sacchrp_dh_NADP"/>
    <property type="match status" value="1"/>
</dbReference>
<dbReference type="Gene3D" id="3.30.360.10">
    <property type="entry name" value="Dihydrodipicolinate Reductase, domain 2"/>
    <property type="match status" value="1"/>
</dbReference>
<accession>A9UX56</accession>
<evidence type="ECO:0000256" key="2">
    <source>
        <dbReference type="ARBA" id="ARBA00004720"/>
    </source>
</evidence>
<name>A9UX56_MONBE</name>
<dbReference type="SUPFAM" id="SSF55347">
    <property type="entry name" value="Glyceraldehyde-3-phosphate dehydrogenase-like, C-terminal domain"/>
    <property type="match status" value="1"/>
</dbReference>
<dbReference type="GO" id="GO:0005737">
    <property type="term" value="C:cytoplasm"/>
    <property type="evidence" value="ECO:0000318"/>
    <property type="project" value="GO_Central"/>
</dbReference>
<dbReference type="GO" id="GO:0019878">
    <property type="term" value="P:lysine biosynthetic process via aminoadipic acid"/>
    <property type="evidence" value="ECO:0000318"/>
    <property type="project" value="GO_Central"/>
</dbReference>
<protein>
    <submittedName>
        <fullName evidence="8">Uncharacterized protein</fullName>
    </submittedName>
</protein>
<dbReference type="SUPFAM" id="SSF52283">
    <property type="entry name" value="Formate/glycerate dehydrogenase catalytic domain-like"/>
    <property type="match status" value="1"/>
</dbReference>
<dbReference type="Pfam" id="PF16653">
    <property type="entry name" value="Sacchrp_dh_C"/>
    <property type="match status" value="1"/>
</dbReference>